<evidence type="ECO:0000313" key="2">
    <source>
        <dbReference type="EMBL" id="NID10517.1"/>
    </source>
</evidence>
<gene>
    <name evidence="2" type="ORF">F7231_10075</name>
</gene>
<evidence type="ECO:0000313" key="3">
    <source>
        <dbReference type="Proteomes" id="UP000606008"/>
    </source>
</evidence>
<keyword evidence="1" id="KW-0812">Transmembrane</keyword>
<comment type="caution">
    <text evidence="2">The sequence shown here is derived from an EMBL/GenBank/DDBJ whole genome shotgun (WGS) entry which is preliminary data.</text>
</comment>
<feature type="transmembrane region" description="Helical" evidence="1">
    <location>
        <begin position="80"/>
        <end position="101"/>
    </location>
</feature>
<feature type="transmembrane region" description="Helical" evidence="1">
    <location>
        <begin position="150"/>
        <end position="169"/>
    </location>
</feature>
<feature type="transmembrane region" description="Helical" evidence="1">
    <location>
        <begin position="222"/>
        <end position="244"/>
    </location>
</feature>
<feature type="transmembrane region" description="Helical" evidence="1">
    <location>
        <begin position="392"/>
        <end position="412"/>
    </location>
</feature>
<feature type="transmembrane region" description="Helical" evidence="1">
    <location>
        <begin position="288"/>
        <end position="308"/>
    </location>
</feature>
<name>A0ABX0QHV0_9BACT</name>
<dbReference type="EMBL" id="WAEL01000003">
    <property type="protein sequence ID" value="NID10517.1"/>
    <property type="molecule type" value="Genomic_DNA"/>
</dbReference>
<proteinExistence type="predicted"/>
<feature type="transmembrane region" description="Helical" evidence="1">
    <location>
        <begin position="320"/>
        <end position="340"/>
    </location>
</feature>
<dbReference type="RefSeq" id="WP_166691798.1">
    <property type="nucleotide sequence ID" value="NZ_WAEL01000003.1"/>
</dbReference>
<accession>A0ABX0QHV0</accession>
<sequence>MTLVNRLSAALLLTLTGSLTVSLFFKDRYLWMDEVLSYLLLSDSSLTHVNQAIVSGMDANPPLFVNMYWFLGHWFSLNPFFLKGVSIGLFAITVVWFFRYVTQLLTTEFVDRRGSVATPRQVAVVNFVVITAFVALTYLNYTLATQIRTYSLYLLLGWAYIVVLHQLIGQPAQRRWLVAQAVIGTLFMFTHNVALFYLTATGAFFGLLWLYTGLRKQDWLTYLPVLGVHLFMAVIWLLAWFPSFSIQAQSGVPHSWIPVPTVMSFFETIGDLLPTLSARVENMYPPLVILRVVAASALFIWITSGRLISPERSVLGDPVFSLYLFAGFVVGFTLLLGLTVSLVHTSVFLNRYFWPSTLLLMYQLLYAGWWISAKAKQRTHASIIPRRLPFVSVVKTMALPVFLLLIGVFILVQNRKVPLFSGAIRHDLAQLDPRQPVLFESAYYFLPIRFYQTNRSAYYLLHWPTALDKRNVLESTTDYKILEGVADHYNLTGLIRPNEFTPTRFSKHFYVVDEASRYQIEAFIKSGQVKVHRVIPTSVSGHRILDCSF</sequence>
<keyword evidence="3" id="KW-1185">Reference proteome</keyword>
<protein>
    <recommendedName>
        <fullName evidence="4">Glycosyltransferase RgtA/B/C/D-like domain-containing protein</fullName>
    </recommendedName>
</protein>
<feature type="transmembrane region" description="Helical" evidence="1">
    <location>
        <begin position="181"/>
        <end position="210"/>
    </location>
</feature>
<evidence type="ECO:0000256" key="1">
    <source>
        <dbReference type="SAM" id="Phobius"/>
    </source>
</evidence>
<keyword evidence="1" id="KW-0472">Membrane</keyword>
<keyword evidence="1" id="KW-1133">Transmembrane helix</keyword>
<feature type="transmembrane region" description="Helical" evidence="1">
    <location>
        <begin position="352"/>
        <end position="371"/>
    </location>
</feature>
<evidence type="ECO:0008006" key="4">
    <source>
        <dbReference type="Google" id="ProtNLM"/>
    </source>
</evidence>
<reference evidence="3" key="2">
    <citation type="submission" date="2023-07" db="EMBL/GenBank/DDBJ databases">
        <authorList>
            <person name="Jung D.-H."/>
        </authorList>
    </citation>
    <scope>NUCLEOTIDE SEQUENCE [LARGE SCALE GENOMIC DNA]</scope>
    <source>
        <strain evidence="3">JA-25</strain>
    </source>
</reference>
<reference evidence="3" key="1">
    <citation type="submission" date="2019-09" db="EMBL/GenBank/DDBJ databases">
        <authorList>
            <person name="Jung D.-H."/>
        </authorList>
    </citation>
    <scope>NUCLEOTIDE SEQUENCE [LARGE SCALE GENOMIC DNA]</scope>
    <source>
        <strain evidence="3">JA-25</strain>
    </source>
</reference>
<organism evidence="2 3">
    <name type="scientific">Fibrivirga algicola</name>
    <dbReference type="NCBI Taxonomy" id="2950420"/>
    <lineage>
        <taxon>Bacteria</taxon>
        <taxon>Pseudomonadati</taxon>
        <taxon>Bacteroidota</taxon>
        <taxon>Cytophagia</taxon>
        <taxon>Cytophagales</taxon>
        <taxon>Spirosomataceae</taxon>
        <taxon>Fibrivirga</taxon>
    </lineage>
</organism>
<dbReference type="Proteomes" id="UP000606008">
    <property type="component" value="Unassembled WGS sequence"/>
</dbReference>
<feature type="transmembrane region" description="Helical" evidence="1">
    <location>
        <begin position="122"/>
        <end position="144"/>
    </location>
</feature>